<evidence type="ECO:0000256" key="1">
    <source>
        <dbReference type="SAM" id="MobiDB-lite"/>
    </source>
</evidence>
<protein>
    <submittedName>
        <fullName evidence="2">Uncharacterized protein</fullName>
    </submittedName>
</protein>
<feature type="region of interest" description="Disordered" evidence="1">
    <location>
        <begin position="188"/>
        <end position="250"/>
    </location>
</feature>
<dbReference type="STRING" id="996637.SGM_2825"/>
<sequence length="250" mass="26152">MQALAPPGGVPFAFGRAPDVVLREVVAVVEGERGRRVVGALVEASQVGEEDTQAQRVAGHHVQADPEPGAAVREQAQGGAEDVAGGEVGARVGVAFTQRLQYGVGLFGRVGAQVVEGQGRARRAVVLASLLVEDGPQHAVPPHQVPQCGVEPGRIDVVAVEFDVEVRVDATEWLPVLASDPVGVLHRRQGEGARLRRCRGGRPRPGGPGAARSPGEQGRPRREGRDAGEVLEGDRAAGTPPGTRQSHQQQ</sequence>
<gene>
    <name evidence="2" type="ORF">SGM_2825</name>
</gene>
<name>F3NI61_9ACTN</name>
<organism evidence="2 3">
    <name type="scientific">Streptomyces griseoaurantiacus M045</name>
    <dbReference type="NCBI Taxonomy" id="996637"/>
    <lineage>
        <taxon>Bacteria</taxon>
        <taxon>Bacillati</taxon>
        <taxon>Actinomycetota</taxon>
        <taxon>Actinomycetes</taxon>
        <taxon>Kitasatosporales</taxon>
        <taxon>Streptomycetaceae</taxon>
        <taxon>Streptomyces</taxon>
        <taxon>Streptomyces aurantiacus group</taxon>
    </lineage>
</organism>
<comment type="caution">
    <text evidence="2">The sequence shown here is derived from an EMBL/GenBank/DDBJ whole genome shotgun (WGS) entry which is preliminary data.</text>
</comment>
<reference evidence="2 3" key="1">
    <citation type="journal article" date="2011" name="J. Bacteriol.">
        <title>Draft genome sequence of the marine bacterium Streptomyces griseoaurantiacus M045, which produces novel manumycin-type antibiotics with a pABA core component.</title>
        <authorList>
            <person name="Li F."/>
            <person name="Jiang P."/>
            <person name="Zheng H."/>
            <person name="Wang S."/>
            <person name="Zhao G."/>
            <person name="Qin S."/>
            <person name="Liu Z."/>
        </authorList>
    </citation>
    <scope>NUCLEOTIDE SEQUENCE [LARGE SCALE GENOMIC DNA]</scope>
    <source>
        <strain evidence="2 3">M045</strain>
    </source>
</reference>
<proteinExistence type="predicted"/>
<dbReference type="EMBL" id="AEYX01000034">
    <property type="protein sequence ID" value="EGG47101.1"/>
    <property type="molecule type" value="Genomic_DNA"/>
</dbReference>
<dbReference type="AlphaFoldDB" id="F3NI61"/>
<feature type="compositionally biased region" description="Basic and acidic residues" evidence="1">
    <location>
        <begin position="218"/>
        <end position="235"/>
    </location>
</feature>
<dbReference type="eggNOG" id="ENOG502ZKHV">
    <property type="taxonomic scope" value="Bacteria"/>
</dbReference>
<evidence type="ECO:0000313" key="2">
    <source>
        <dbReference type="EMBL" id="EGG47101.1"/>
    </source>
</evidence>
<evidence type="ECO:0000313" key="3">
    <source>
        <dbReference type="Proteomes" id="UP000003022"/>
    </source>
</evidence>
<keyword evidence="3" id="KW-1185">Reference proteome</keyword>
<dbReference type="Proteomes" id="UP000003022">
    <property type="component" value="Unassembled WGS sequence"/>
</dbReference>
<accession>F3NI61</accession>